<dbReference type="NCBIfam" id="NF004226">
    <property type="entry name" value="PRK05673.1"/>
    <property type="match status" value="1"/>
</dbReference>
<dbReference type="InterPro" id="IPR004013">
    <property type="entry name" value="PHP_dom"/>
</dbReference>
<dbReference type="Gene3D" id="1.10.150.870">
    <property type="match status" value="1"/>
</dbReference>
<evidence type="ECO:0000256" key="7">
    <source>
        <dbReference type="ARBA" id="ARBA00022932"/>
    </source>
</evidence>
<dbReference type="PANTHER" id="PTHR32294:SF0">
    <property type="entry name" value="DNA POLYMERASE III SUBUNIT ALPHA"/>
    <property type="match status" value="1"/>
</dbReference>
<evidence type="ECO:0000256" key="8">
    <source>
        <dbReference type="ARBA" id="ARBA00049244"/>
    </source>
</evidence>
<dbReference type="InterPro" id="IPR040982">
    <property type="entry name" value="DNA_pol3_finger"/>
</dbReference>
<dbReference type="CDD" id="cd04485">
    <property type="entry name" value="DnaE_OBF"/>
    <property type="match status" value="1"/>
</dbReference>
<evidence type="ECO:0000313" key="11">
    <source>
        <dbReference type="Proteomes" id="UP000192783"/>
    </source>
</evidence>
<dbReference type="Proteomes" id="UP000192783">
    <property type="component" value="Unassembled WGS sequence"/>
</dbReference>
<comment type="catalytic activity">
    <reaction evidence="8">
        <text>DNA(n) + a 2'-deoxyribonucleoside 5'-triphosphate = DNA(n+1) + diphosphate</text>
        <dbReference type="Rhea" id="RHEA:22508"/>
        <dbReference type="Rhea" id="RHEA-COMP:17339"/>
        <dbReference type="Rhea" id="RHEA-COMP:17340"/>
        <dbReference type="ChEBI" id="CHEBI:33019"/>
        <dbReference type="ChEBI" id="CHEBI:61560"/>
        <dbReference type="ChEBI" id="CHEBI:173112"/>
        <dbReference type="EC" id="2.7.7.7"/>
    </reaction>
</comment>
<dbReference type="CDD" id="cd12113">
    <property type="entry name" value="PHP_PolIIIA_DnaE3"/>
    <property type="match status" value="1"/>
</dbReference>
<organism evidence="10 11">
    <name type="scientific">Desulfacinum hydrothermale DSM 13146</name>
    <dbReference type="NCBI Taxonomy" id="1121390"/>
    <lineage>
        <taxon>Bacteria</taxon>
        <taxon>Pseudomonadati</taxon>
        <taxon>Thermodesulfobacteriota</taxon>
        <taxon>Syntrophobacteria</taxon>
        <taxon>Syntrophobacterales</taxon>
        <taxon>Syntrophobacteraceae</taxon>
        <taxon>Desulfacinum</taxon>
    </lineage>
</organism>
<evidence type="ECO:0000256" key="1">
    <source>
        <dbReference type="ARBA" id="ARBA00004496"/>
    </source>
</evidence>
<dbReference type="NCBIfam" id="TIGR00594">
    <property type="entry name" value="polc"/>
    <property type="match status" value="1"/>
</dbReference>
<evidence type="ECO:0000256" key="6">
    <source>
        <dbReference type="ARBA" id="ARBA00022705"/>
    </source>
</evidence>
<keyword evidence="4" id="KW-0808">Transferase</keyword>
<dbReference type="STRING" id="1121390.SAMN02746041_02063"/>
<dbReference type="InterPro" id="IPR004805">
    <property type="entry name" value="DnaE2/DnaE/PolC"/>
</dbReference>
<keyword evidence="7" id="KW-0239">DNA-directed DNA polymerase</keyword>
<sequence length="1191" mass="133774">MREDSHGQQPFFLAPFFLNLSLSEDRQMPPFVHLHVHSQYSLLDGAIRLQDLIETAKGFGMPAVAVTDHGNMFGALEFYEKARKAGIKPLIGCEIYLAPRSRHERQAATGNKGEEDRNYHLVLLAKDLTGYKNLMKVVSLAHLEGFYYKPRADKELLRQHSQGLVALSSCLKGEVAFHLNHNRPDAAAKAAREYEEIFGPGNFYLEMQANGIPEQAIVNEKLIALGRELGIPLVATNDCHYLKKSDARAHEILLCIQTGKNILDEKRMKFRTDQLYFKSPDEMAREFAHVPEALENTVRIADMCSLEIPLGEYHFPVFPLQNGETIEDRFESTVKEGFRRRLEEIRSRRPDFSDQDGTEYEKRLRYEMDVIKEMGFAAYFLIVADFIGFAKDKGIPVGPGRGSAAGSLVAYVMGITDLDPIEHGLIFERFLNKERISMPDIDVDFCVLGRDEVFRYVAEKYGKDQVAHITTFGTMQAKAVIRDVGRALALPYNEVDKVAKLIPAAPGMTLKKAFELEPRLAELQRDDPKIKELFEIAFALEGLTRHASTHAAGVVIGDKPIVEYMPLYRDQEGEVVTQFSMKYVEKAGLIKFDFLGLRNLTVIQNAVELIRKNHGVDLDMQRLPLDDAKTFELLCAADTTGVFQLESSGMRDILVRLRPENFADIVALVALYRPGPIESGMVDNYIDGKHGRIPITYDLEQLRPILEPTYGVILYQEQVMKIASVLANYTLGEADILRRAMGKKIPEVMAAQRERFLAGAKENGIDLAKANHIFDLMEKFAGYGFNKSHSAAYALIAYQTAYLKAHYRVEFMAALLNSFLSNTDQVVKLINECREKGIPVLPPDVNVSERDFAVVEGKIRFGLGAVKNVGEGAIEAILAVRKKDGPFRSIHDFCDRVDTSRVNRRVLEQLIKCGAFDSIHPDRARTFAALDEALDKAQARQRDRQTGQINMFDLLRAKSKGKAMEPKLPDVPPWDTRTALQFEKEALGFYISGHPLDHYRDQIQKLCTADTQRVRERKDGAKTILCGLLSITKELTTKKGERMAFLSLEDRNGTLEVVAFPEVYGRARELLQGDEPLVVLGTIQHDEKGSKILADNILTLDDAQTQTVEAVHIHLSADRLDRDALERLRHLLVTHPGQCSTLLHIDVEGQAEAVIALNPKLQVNPTASFLEDMSQHFGQDCVDLSMKACGA</sequence>
<dbReference type="InterPro" id="IPR004365">
    <property type="entry name" value="NA-bd_OB_tRNA"/>
</dbReference>
<keyword evidence="11" id="KW-1185">Reference proteome</keyword>
<dbReference type="EMBL" id="FWXF01000010">
    <property type="protein sequence ID" value="SMC24617.1"/>
    <property type="molecule type" value="Genomic_DNA"/>
</dbReference>
<dbReference type="Pfam" id="PF17657">
    <property type="entry name" value="DNA_pol3_finger"/>
    <property type="match status" value="1"/>
</dbReference>
<keyword evidence="6" id="KW-0235">DNA replication</keyword>
<dbReference type="AlphaFoldDB" id="A0A1W1XLB6"/>
<dbReference type="GO" id="GO:0003887">
    <property type="term" value="F:DNA-directed DNA polymerase activity"/>
    <property type="evidence" value="ECO:0007669"/>
    <property type="project" value="UniProtKB-KW"/>
</dbReference>
<dbReference type="InterPro" id="IPR016195">
    <property type="entry name" value="Pol/histidinol_Pase-like"/>
</dbReference>
<evidence type="ECO:0000259" key="9">
    <source>
        <dbReference type="SMART" id="SM00481"/>
    </source>
</evidence>
<dbReference type="InterPro" id="IPR011708">
    <property type="entry name" value="DNA_pol3_alpha_NTPase_dom"/>
</dbReference>
<name>A0A1W1XLB6_9BACT</name>
<dbReference type="NCBIfam" id="NF005298">
    <property type="entry name" value="PRK06826.1"/>
    <property type="match status" value="1"/>
</dbReference>
<evidence type="ECO:0000256" key="5">
    <source>
        <dbReference type="ARBA" id="ARBA00022695"/>
    </source>
</evidence>
<dbReference type="InterPro" id="IPR003141">
    <property type="entry name" value="Pol/His_phosphatase_N"/>
</dbReference>
<dbReference type="GO" id="GO:0003676">
    <property type="term" value="F:nucleic acid binding"/>
    <property type="evidence" value="ECO:0007669"/>
    <property type="project" value="InterPro"/>
</dbReference>
<accession>A0A1W1XLB6</accession>
<dbReference type="InterPro" id="IPR041931">
    <property type="entry name" value="DNA_pol3_alpha_thumb_dom"/>
</dbReference>
<keyword evidence="5" id="KW-0548">Nucleotidyltransferase</keyword>
<dbReference type="GO" id="GO:0006260">
    <property type="term" value="P:DNA replication"/>
    <property type="evidence" value="ECO:0007669"/>
    <property type="project" value="UniProtKB-KW"/>
</dbReference>
<dbReference type="Pfam" id="PF07733">
    <property type="entry name" value="DNA_pol3_alpha"/>
    <property type="match status" value="1"/>
</dbReference>
<dbReference type="GO" id="GO:0008408">
    <property type="term" value="F:3'-5' exonuclease activity"/>
    <property type="evidence" value="ECO:0007669"/>
    <property type="project" value="InterPro"/>
</dbReference>
<evidence type="ECO:0000256" key="3">
    <source>
        <dbReference type="ARBA" id="ARBA00019114"/>
    </source>
</evidence>
<dbReference type="SUPFAM" id="SSF89550">
    <property type="entry name" value="PHP domain-like"/>
    <property type="match status" value="1"/>
</dbReference>
<dbReference type="EC" id="2.7.7.7" evidence="2"/>
<dbReference type="InterPro" id="IPR029460">
    <property type="entry name" value="DNAPol_HHH"/>
</dbReference>
<dbReference type="Pfam" id="PF02811">
    <property type="entry name" value="PHP"/>
    <property type="match status" value="1"/>
</dbReference>
<dbReference type="PANTHER" id="PTHR32294">
    <property type="entry name" value="DNA POLYMERASE III SUBUNIT ALPHA"/>
    <property type="match status" value="1"/>
</dbReference>
<evidence type="ECO:0000256" key="4">
    <source>
        <dbReference type="ARBA" id="ARBA00022679"/>
    </source>
</evidence>
<proteinExistence type="predicted"/>
<dbReference type="Pfam" id="PF14579">
    <property type="entry name" value="HHH_6"/>
    <property type="match status" value="1"/>
</dbReference>
<protein>
    <recommendedName>
        <fullName evidence="3">DNA polymerase III subunit alpha</fullName>
        <ecNumber evidence="2">2.7.7.7</ecNumber>
    </recommendedName>
</protein>
<evidence type="ECO:0000256" key="2">
    <source>
        <dbReference type="ARBA" id="ARBA00012417"/>
    </source>
</evidence>
<dbReference type="Gene3D" id="1.10.10.1600">
    <property type="entry name" value="Bacterial DNA polymerase III alpha subunit, thumb domain"/>
    <property type="match status" value="1"/>
</dbReference>
<feature type="domain" description="Polymerase/histidinol phosphatase N-terminal" evidence="9">
    <location>
        <begin position="32"/>
        <end position="99"/>
    </location>
</feature>
<dbReference type="SMART" id="SM00481">
    <property type="entry name" value="POLIIIAc"/>
    <property type="match status" value="1"/>
</dbReference>
<reference evidence="10 11" key="1">
    <citation type="submission" date="2017-04" db="EMBL/GenBank/DDBJ databases">
        <authorList>
            <person name="Afonso C.L."/>
            <person name="Miller P.J."/>
            <person name="Scott M.A."/>
            <person name="Spackman E."/>
            <person name="Goraichik I."/>
            <person name="Dimitrov K.M."/>
            <person name="Suarez D.L."/>
            <person name="Swayne D.E."/>
        </authorList>
    </citation>
    <scope>NUCLEOTIDE SEQUENCE [LARGE SCALE GENOMIC DNA]</scope>
    <source>
        <strain evidence="10 11">DSM 13146</strain>
    </source>
</reference>
<evidence type="ECO:0000313" key="10">
    <source>
        <dbReference type="EMBL" id="SMC24617.1"/>
    </source>
</evidence>
<dbReference type="GO" id="GO:0005737">
    <property type="term" value="C:cytoplasm"/>
    <property type="evidence" value="ECO:0007669"/>
    <property type="project" value="UniProtKB-SubCell"/>
</dbReference>
<dbReference type="Pfam" id="PF01336">
    <property type="entry name" value="tRNA_anti-codon"/>
    <property type="match status" value="1"/>
</dbReference>
<comment type="subcellular location">
    <subcellularLocation>
        <location evidence="1">Cytoplasm</location>
    </subcellularLocation>
</comment>
<dbReference type="Gene3D" id="3.20.20.140">
    <property type="entry name" value="Metal-dependent hydrolases"/>
    <property type="match status" value="1"/>
</dbReference>
<gene>
    <name evidence="10" type="ORF">SAMN02746041_02063</name>
</gene>